<keyword evidence="1" id="KW-0812">Transmembrane</keyword>
<reference evidence="3" key="1">
    <citation type="submission" date="2016-11" db="EMBL/GenBank/DDBJ databases">
        <authorList>
            <person name="Varghese N."/>
            <person name="Submissions S."/>
        </authorList>
    </citation>
    <scope>NUCLEOTIDE SEQUENCE [LARGE SCALE GENOMIC DNA]</scope>
    <source>
        <strain evidence="3">DSM 18095</strain>
    </source>
</reference>
<sequence>MERSFNCIFNNIKKYIVIAILAIITIVWIYKYNYKYHINYTYDAIKYQSNNINSEIPIKIVVKGVYRKEHGSKDYIFKGDIIVDGELCYGSGRERNEYAFNKYNMSSIEINGLTGNLFISDMMEEMSITIFESKQDGGKHFSYNDGWLISAPCNTRCGAVTISNKLIQKLHKGIVIE</sequence>
<proteinExistence type="predicted"/>
<organism evidence="2 3">
    <name type="scientific">Tissierella praeacuta DSM 18095</name>
    <dbReference type="NCBI Taxonomy" id="1123404"/>
    <lineage>
        <taxon>Bacteria</taxon>
        <taxon>Bacillati</taxon>
        <taxon>Bacillota</taxon>
        <taxon>Tissierellia</taxon>
        <taxon>Tissierellales</taxon>
        <taxon>Tissierellaceae</taxon>
        <taxon>Tissierella</taxon>
    </lineage>
</organism>
<feature type="transmembrane region" description="Helical" evidence="1">
    <location>
        <begin position="12"/>
        <end position="30"/>
    </location>
</feature>
<name>A0A1M4V6B1_9FIRM</name>
<dbReference type="AlphaFoldDB" id="A0A1M4V6B1"/>
<evidence type="ECO:0000313" key="2">
    <source>
        <dbReference type="EMBL" id="SHE64442.1"/>
    </source>
</evidence>
<keyword evidence="1" id="KW-0472">Membrane</keyword>
<evidence type="ECO:0000313" key="3">
    <source>
        <dbReference type="Proteomes" id="UP000184114"/>
    </source>
</evidence>
<accession>A0A1M4V6B1</accession>
<protein>
    <submittedName>
        <fullName evidence="2">Uncharacterized protein</fullName>
    </submittedName>
</protein>
<dbReference type="Proteomes" id="UP000184114">
    <property type="component" value="Unassembled WGS sequence"/>
</dbReference>
<keyword evidence="1" id="KW-1133">Transmembrane helix</keyword>
<dbReference type="STRING" id="1123404.SAMN02745784_01368"/>
<keyword evidence="3" id="KW-1185">Reference proteome</keyword>
<evidence type="ECO:0000256" key="1">
    <source>
        <dbReference type="SAM" id="Phobius"/>
    </source>
</evidence>
<gene>
    <name evidence="2" type="ORF">SAMN02745784_01368</name>
</gene>
<dbReference type="EMBL" id="FQTY01000004">
    <property type="protein sequence ID" value="SHE64442.1"/>
    <property type="molecule type" value="Genomic_DNA"/>
</dbReference>